<reference evidence="1" key="1">
    <citation type="journal article" date="2014" name="Front. Microbiol.">
        <title>High frequency of phylogenetically diverse reductive dehalogenase-homologous genes in deep subseafloor sedimentary metagenomes.</title>
        <authorList>
            <person name="Kawai M."/>
            <person name="Futagami T."/>
            <person name="Toyoda A."/>
            <person name="Takaki Y."/>
            <person name="Nishi S."/>
            <person name="Hori S."/>
            <person name="Arai W."/>
            <person name="Tsubouchi T."/>
            <person name="Morono Y."/>
            <person name="Uchiyama I."/>
            <person name="Ito T."/>
            <person name="Fujiyama A."/>
            <person name="Inagaki F."/>
            <person name="Takami H."/>
        </authorList>
    </citation>
    <scope>NUCLEOTIDE SEQUENCE</scope>
    <source>
        <strain evidence="1">Expedition CK06-06</strain>
    </source>
</reference>
<sequence>MIGTYLNWVARLSGGIKKMGSSSFDEGLDKIITNQVNNIDIREDSYQPDINKFTDYLIFCRLYPKGDYLQFK</sequence>
<gene>
    <name evidence="1" type="ORF">S12H4_20807</name>
</gene>
<dbReference type="EMBL" id="BARW01010600">
    <property type="protein sequence ID" value="GAI78285.1"/>
    <property type="molecule type" value="Genomic_DNA"/>
</dbReference>
<dbReference type="AlphaFoldDB" id="X1SSE2"/>
<organism evidence="1">
    <name type="scientific">marine sediment metagenome</name>
    <dbReference type="NCBI Taxonomy" id="412755"/>
    <lineage>
        <taxon>unclassified sequences</taxon>
        <taxon>metagenomes</taxon>
        <taxon>ecological metagenomes</taxon>
    </lineage>
</organism>
<proteinExistence type="predicted"/>
<evidence type="ECO:0000313" key="1">
    <source>
        <dbReference type="EMBL" id="GAI78285.1"/>
    </source>
</evidence>
<name>X1SSE2_9ZZZZ</name>
<protein>
    <submittedName>
        <fullName evidence="1">Uncharacterized protein</fullName>
    </submittedName>
</protein>
<comment type="caution">
    <text evidence="1">The sequence shown here is derived from an EMBL/GenBank/DDBJ whole genome shotgun (WGS) entry which is preliminary data.</text>
</comment>
<feature type="non-terminal residue" evidence="1">
    <location>
        <position position="72"/>
    </location>
</feature>
<accession>X1SSE2</accession>